<comment type="caution">
    <text evidence="17">The sequence shown here is derived from an EMBL/GenBank/DDBJ whole genome shotgun (WGS) entry which is preliminary data.</text>
</comment>
<dbReference type="Proteomes" id="UP000050501">
    <property type="component" value="Unassembled WGS sequence"/>
</dbReference>
<feature type="domain" description="Riboflavin kinase" evidence="16">
    <location>
        <begin position="180"/>
        <end position="306"/>
    </location>
</feature>
<dbReference type="NCBIfam" id="TIGR00083">
    <property type="entry name" value="ribF"/>
    <property type="match status" value="1"/>
</dbReference>
<dbReference type="SUPFAM" id="SSF82114">
    <property type="entry name" value="Riboflavin kinase-like"/>
    <property type="match status" value="1"/>
</dbReference>
<evidence type="ECO:0000256" key="11">
    <source>
        <dbReference type="ARBA" id="ARBA00022840"/>
    </source>
</evidence>
<dbReference type="FunFam" id="3.40.50.620:FF:000021">
    <property type="entry name" value="Riboflavin biosynthesis protein"/>
    <property type="match status" value="1"/>
</dbReference>
<name>A0A0P6XJC1_9CHLR</name>
<dbReference type="PIRSF" id="PIRSF004491">
    <property type="entry name" value="FAD_Synth"/>
    <property type="match status" value="1"/>
</dbReference>
<comment type="function">
    <text evidence="1">Catalyzes the phosphorylation of riboflavin to FMN followed by the adenylation of FMN to FAD.</text>
</comment>
<dbReference type="UniPathway" id="UPA00277">
    <property type="reaction ID" value="UER00407"/>
</dbReference>
<protein>
    <recommendedName>
        <fullName evidence="15">Riboflavin biosynthesis protein</fullName>
    </recommendedName>
    <domain>
        <recommendedName>
            <fullName evidence="15">Riboflavin kinase</fullName>
            <ecNumber evidence="15">2.7.1.26</ecNumber>
        </recommendedName>
        <alternativeName>
            <fullName evidence="15">Flavokinase</fullName>
        </alternativeName>
    </domain>
    <domain>
        <recommendedName>
            <fullName evidence="15">FMN adenylyltransferase</fullName>
            <ecNumber evidence="15">2.7.7.2</ecNumber>
        </recommendedName>
        <alternativeName>
            <fullName evidence="15">FAD pyrophosphorylase</fullName>
        </alternativeName>
        <alternativeName>
            <fullName evidence="15">FAD synthase</fullName>
        </alternativeName>
    </domain>
</protein>
<dbReference type="EC" id="2.7.7.2" evidence="15"/>
<dbReference type="InterPro" id="IPR015865">
    <property type="entry name" value="Riboflavin_kinase_bac/euk"/>
</dbReference>
<evidence type="ECO:0000256" key="2">
    <source>
        <dbReference type="ARBA" id="ARBA00004726"/>
    </source>
</evidence>
<evidence type="ECO:0000256" key="4">
    <source>
        <dbReference type="ARBA" id="ARBA00022630"/>
    </source>
</evidence>
<comment type="catalytic activity">
    <reaction evidence="13 15">
        <text>riboflavin + ATP = FMN + ADP + H(+)</text>
        <dbReference type="Rhea" id="RHEA:14357"/>
        <dbReference type="ChEBI" id="CHEBI:15378"/>
        <dbReference type="ChEBI" id="CHEBI:30616"/>
        <dbReference type="ChEBI" id="CHEBI:57986"/>
        <dbReference type="ChEBI" id="CHEBI:58210"/>
        <dbReference type="ChEBI" id="CHEBI:456216"/>
        <dbReference type="EC" id="2.7.1.26"/>
    </reaction>
</comment>
<dbReference type="InterPro" id="IPR023465">
    <property type="entry name" value="Riboflavin_kinase_dom_sf"/>
</dbReference>
<dbReference type="SMART" id="SM00904">
    <property type="entry name" value="Flavokinase"/>
    <property type="match status" value="1"/>
</dbReference>
<dbReference type="PATRIC" id="fig|229921.5.peg.297"/>
<keyword evidence="7 15" id="KW-0548">Nucleotidyltransferase</keyword>
<dbReference type="EMBL" id="LGCM01000065">
    <property type="protein sequence ID" value="KPL75764.1"/>
    <property type="molecule type" value="Genomic_DNA"/>
</dbReference>
<dbReference type="SUPFAM" id="SSF52374">
    <property type="entry name" value="Nucleotidylyl transferase"/>
    <property type="match status" value="1"/>
</dbReference>
<reference evidence="17 18" key="1">
    <citation type="submission" date="2015-07" db="EMBL/GenBank/DDBJ databases">
        <title>Genome sequence of Levilinea saccharolytica DSM 16555.</title>
        <authorList>
            <person name="Hemp J."/>
            <person name="Ward L.M."/>
            <person name="Pace L.A."/>
            <person name="Fischer W.W."/>
        </authorList>
    </citation>
    <scope>NUCLEOTIDE SEQUENCE [LARGE SCALE GENOMIC DNA]</scope>
    <source>
        <strain evidence="17 18">KIBI-1</strain>
    </source>
</reference>
<keyword evidence="6 15" id="KW-0808">Transferase</keyword>
<organism evidence="17 18">
    <name type="scientific">Levilinea saccharolytica</name>
    <dbReference type="NCBI Taxonomy" id="229921"/>
    <lineage>
        <taxon>Bacteria</taxon>
        <taxon>Bacillati</taxon>
        <taxon>Chloroflexota</taxon>
        <taxon>Anaerolineae</taxon>
        <taxon>Anaerolineales</taxon>
        <taxon>Anaerolineaceae</taxon>
        <taxon>Levilinea</taxon>
    </lineage>
</organism>
<dbReference type="Pfam" id="PF06574">
    <property type="entry name" value="FAD_syn"/>
    <property type="match status" value="1"/>
</dbReference>
<dbReference type="InterPro" id="IPR014729">
    <property type="entry name" value="Rossmann-like_a/b/a_fold"/>
</dbReference>
<dbReference type="Gene3D" id="3.40.50.620">
    <property type="entry name" value="HUPs"/>
    <property type="match status" value="1"/>
</dbReference>
<keyword evidence="9 15" id="KW-0418">Kinase</keyword>
<evidence type="ECO:0000256" key="8">
    <source>
        <dbReference type="ARBA" id="ARBA00022741"/>
    </source>
</evidence>
<dbReference type="STRING" id="229921.ADN01_18275"/>
<evidence type="ECO:0000256" key="13">
    <source>
        <dbReference type="ARBA" id="ARBA00047880"/>
    </source>
</evidence>
<dbReference type="PANTHER" id="PTHR22749:SF6">
    <property type="entry name" value="RIBOFLAVIN KINASE"/>
    <property type="match status" value="1"/>
</dbReference>
<dbReference type="GO" id="GO:0005524">
    <property type="term" value="F:ATP binding"/>
    <property type="evidence" value="ECO:0007669"/>
    <property type="project" value="UniProtKB-UniRule"/>
</dbReference>
<keyword evidence="18" id="KW-1185">Reference proteome</keyword>
<dbReference type="Pfam" id="PF01687">
    <property type="entry name" value="Flavokinase"/>
    <property type="match status" value="1"/>
</dbReference>
<keyword evidence="4 15" id="KW-0285">Flavoprotein</keyword>
<comment type="similarity">
    <text evidence="15">Belongs to the ribF family.</text>
</comment>
<dbReference type="RefSeq" id="WP_062417894.1">
    <property type="nucleotide sequence ID" value="NZ_DF967974.1"/>
</dbReference>
<evidence type="ECO:0000313" key="17">
    <source>
        <dbReference type="EMBL" id="KPL75764.1"/>
    </source>
</evidence>
<dbReference type="GO" id="GO:0003919">
    <property type="term" value="F:FMN adenylyltransferase activity"/>
    <property type="evidence" value="ECO:0007669"/>
    <property type="project" value="UniProtKB-UniRule"/>
</dbReference>
<evidence type="ECO:0000256" key="5">
    <source>
        <dbReference type="ARBA" id="ARBA00022643"/>
    </source>
</evidence>
<sequence>MQQFSSLDTPCLLASWVAVGVFDGVHRGHQALLTHLAAGAHAAGLPAAVVTFHPHPAVALGKVQPPFYLTSPQQRAEQLSSLGIDALVTLPFNASLAQVEAEAFMRQLIRALGLRRLLVGEGFALGRGRQGDIPTLQKLGETLRYSLEVVQPQQSADEIISSSRARALLTQGDLPQVAALLGRPYRIAGPVVHGDGRGRTLGIPTANIAPWPEQLLPPAGVYATWFTLKNQRYPSVTNIGYRPTFLAQAPSPRVETLVFDFERDIYGDDVELDFITRLRPEQRFPSPAELIAQIQRDIQNARETLSHDS</sequence>
<dbReference type="InterPro" id="IPR023468">
    <property type="entry name" value="Riboflavin_kinase"/>
</dbReference>
<comment type="pathway">
    <text evidence="3 15">Cofactor biosynthesis; FMN biosynthesis; FMN from riboflavin (ATP route): step 1/1.</text>
</comment>
<evidence type="ECO:0000256" key="15">
    <source>
        <dbReference type="PIRNR" id="PIRNR004491"/>
    </source>
</evidence>
<keyword evidence="5 15" id="KW-0288">FMN</keyword>
<keyword evidence="8 15" id="KW-0547">Nucleotide-binding</keyword>
<evidence type="ECO:0000313" key="18">
    <source>
        <dbReference type="Proteomes" id="UP000050501"/>
    </source>
</evidence>
<gene>
    <name evidence="17" type="ORF">ADN01_18275</name>
</gene>
<dbReference type="Gene3D" id="2.40.30.30">
    <property type="entry name" value="Riboflavin kinase-like"/>
    <property type="match status" value="1"/>
</dbReference>
<dbReference type="CDD" id="cd02064">
    <property type="entry name" value="FAD_synthetase_N"/>
    <property type="match status" value="1"/>
</dbReference>
<dbReference type="EC" id="2.7.1.26" evidence="15"/>
<dbReference type="GO" id="GO:0009398">
    <property type="term" value="P:FMN biosynthetic process"/>
    <property type="evidence" value="ECO:0007669"/>
    <property type="project" value="UniProtKB-UniRule"/>
</dbReference>
<evidence type="ECO:0000256" key="9">
    <source>
        <dbReference type="ARBA" id="ARBA00022777"/>
    </source>
</evidence>
<keyword evidence="12" id="KW-0511">Multifunctional enzyme</keyword>
<comment type="pathway">
    <text evidence="2 15">Cofactor biosynthesis; FAD biosynthesis; FAD from FMN: step 1/1.</text>
</comment>
<dbReference type="GO" id="GO:0006747">
    <property type="term" value="P:FAD biosynthetic process"/>
    <property type="evidence" value="ECO:0007669"/>
    <property type="project" value="UniProtKB-UniRule"/>
</dbReference>
<dbReference type="GO" id="GO:0009231">
    <property type="term" value="P:riboflavin biosynthetic process"/>
    <property type="evidence" value="ECO:0007669"/>
    <property type="project" value="InterPro"/>
</dbReference>
<dbReference type="InterPro" id="IPR015864">
    <property type="entry name" value="FAD_synthase"/>
</dbReference>
<proteinExistence type="inferred from homology"/>
<evidence type="ECO:0000256" key="12">
    <source>
        <dbReference type="ARBA" id="ARBA00023268"/>
    </source>
</evidence>
<evidence type="ECO:0000256" key="3">
    <source>
        <dbReference type="ARBA" id="ARBA00005201"/>
    </source>
</evidence>
<evidence type="ECO:0000259" key="16">
    <source>
        <dbReference type="SMART" id="SM00904"/>
    </source>
</evidence>
<evidence type="ECO:0000256" key="1">
    <source>
        <dbReference type="ARBA" id="ARBA00002121"/>
    </source>
</evidence>
<dbReference type="UniPathway" id="UPA00276">
    <property type="reaction ID" value="UER00406"/>
</dbReference>
<keyword evidence="11 15" id="KW-0067">ATP-binding</keyword>
<dbReference type="PANTHER" id="PTHR22749">
    <property type="entry name" value="RIBOFLAVIN KINASE/FMN ADENYLYLTRANSFERASE"/>
    <property type="match status" value="1"/>
</dbReference>
<accession>A0A0P6XJC1</accession>
<dbReference type="NCBIfam" id="NF004162">
    <property type="entry name" value="PRK05627.1-5"/>
    <property type="match status" value="1"/>
</dbReference>
<dbReference type="InterPro" id="IPR002606">
    <property type="entry name" value="Riboflavin_kinase_bac"/>
</dbReference>
<evidence type="ECO:0000256" key="10">
    <source>
        <dbReference type="ARBA" id="ARBA00022827"/>
    </source>
</evidence>
<evidence type="ECO:0000256" key="14">
    <source>
        <dbReference type="ARBA" id="ARBA00049494"/>
    </source>
</evidence>
<dbReference type="OrthoDB" id="9803667at2"/>
<dbReference type="AlphaFoldDB" id="A0A0P6XJC1"/>
<evidence type="ECO:0000256" key="7">
    <source>
        <dbReference type="ARBA" id="ARBA00022695"/>
    </source>
</evidence>
<evidence type="ECO:0000256" key="6">
    <source>
        <dbReference type="ARBA" id="ARBA00022679"/>
    </source>
</evidence>
<dbReference type="FunFam" id="2.40.30.30:FF:000003">
    <property type="entry name" value="Riboflavin biosynthesis protein"/>
    <property type="match status" value="1"/>
</dbReference>
<keyword evidence="10 15" id="KW-0274">FAD</keyword>
<dbReference type="NCBIfam" id="NF004160">
    <property type="entry name" value="PRK05627.1-3"/>
    <property type="match status" value="1"/>
</dbReference>
<dbReference type="GO" id="GO:0008531">
    <property type="term" value="F:riboflavin kinase activity"/>
    <property type="evidence" value="ECO:0007669"/>
    <property type="project" value="UniProtKB-UniRule"/>
</dbReference>
<comment type="catalytic activity">
    <reaction evidence="14 15">
        <text>FMN + ATP + H(+) = FAD + diphosphate</text>
        <dbReference type="Rhea" id="RHEA:17237"/>
        <dbReference type="ChEBI" id="CHEBI:15378"/>
        <dbReference type="ChEBI" id="CHEBI:30616"/>
        <dbReference type="ChEBI" id="CHEBI:33019"/>
        <dbReference type="ChEBI" id="CHEBI:57692"/>
        <dbReference type="ChEBI" id="CHEBI:58210"/>
        <dbReference type="EC" id="2.7.7.2"/>
    </reaction>
</comment>